<dbReference type="Pfam" id="PF14196">
    <property type="entry name" value="ATC_hydrolase"/>
    <property type="match status" value="1"/>
</dbReference>
<dbReference type="AlphaFoldDB" id="A0A1C6HNX0"/>
<sequence length="229" mass="26345">MCTFSCQRHHALLAALLYREIERVCPTDCRRLTERVVTDYGLDRGRIARENTLKMGDSLDIHNYKAYKSLRTTDDEFVEEVLSYGPDLTTEVRRCCWIDVWRQYGLLEYGKRYCLYCDKAMMRGYNPAITLEIPALMERDSSPVCRFVWPGVTLCPERVAAKKEQLQGRFVMSWGQLTDHLLHCAKQSLNSEEPGLGDVVAARALRAFAEIENSRPYEKGGFINDSGDR</sequence>
<dbReference type="EMBL" id="FMHG01000001">
    <property type="protein sequence ID" value="SCJ59118.1"/>
    <property type="molecule type" value="Genomic_DNA"/>
</dbReference>
<name>A0A1C6HNX0_9FIRM</name>
<proteinExistence type="predicted"/>
<evidence type="ECO:0000313" key="1">
    <source>
        <dbReference type="EMBL" id="SCJ59118.1"/>
    </source>
</evidence>
<reference evidence="1" key="1">
    <citation type="submission" date="2015-09" db="EMBL/GenBank/DDBJ databases">
        <authorList>
            <consortium name="Pathogen Informatics"/>
        </authorList>
    </citation>
    <scope>NUCLEOTIDE SEQUENCE</scope>
    <source>
        <strain evidence="1">2789STDY5834896</strain>
    </source>
</reference>
<organism evidence="1">
    <name type="scientific">uncultured Anaerotruncus sp</name>
    <dbReference type="NCBI Taxonomy" id="905011"/>
    <lineage>
        <taxon>Bacteria</taxon>
        <taxon>Bacillati</taxon>
        <taxon>Bacillota</taxon>
        <taxon>Clostridia</taxon>
        <taxon>Eubacteriales</taxon>
        <taxon>Oscillospiraceae</taxon>
        <taxon>Anaerotruncus</taxon>
        <taxon>environmental samples</taxon>
    </lineage>
</organism>
<gene>
    <name evidence="1" type="ORF">SAMEA3545359_00949</name>
</gene>
<accession>A0A1C6HNX0</accession>
<protein>
    <recommendedName>
        <fullName evidence="2">L-2-amino-thiazoline-4-carboxylic acid hydrolase</fullName>
    </recommendedName>
</protein>
<dbReference type="InterPro" id="IPR026002">
    <property type="entry name" value="ATC_hydrolase-like"/>
</dbReference>
<evidence type="ECO:0008006" key="2">
    <source>
        <dbReference type="Google" id="ProtNLM"/>
    </source>
</evidence>